<dbReference type="AlphaFoldDB" id="A0A059EXR9"/>
<accession>A0A059EXR9</accession>
<keyword evidence="1" id="KW-1133">Transmembrane helix</keyword>
<name>A0A059EXR9_9MICR</name>
<keyword evidence="1" id="KW-0472">Membrane</keyword>
<protein>
    <submittedName>
        <fullName evidence="2">Uncharacterized protein</fullName>
    </submittedName>
</protein>
<dbReference type="Proteomes" id="UP000030655">
    <property type="component" value="Unassembled WGS sequence"/>
</dbReference>
<gene>
    <name evidence="2" type="ORF">H312_02756</name>
</gene>
<dbReference type="HOGENOM" id="CLU_2235940_0_0_1"/>
<sequence length="105" mass="12382">MSFYLDKEIKIAKALIYRLKNQHKSTLMYKRLKFLVRMVKKNDKRVPICCENLYLASTANLALGHFVSLSVVILGVASRIWYLFHEKNEISEEEDEIDDIFNKKL</sequence>
<keyword evidence="3" id="KW-1185">Reference proteome</keyword>
<evidence type="ECO:0000256" key="1">
    <source>
        <dbReference type="SAM" id="Phobius"/>
    </source>
</evidence>
<evidence type="ECO:0000313" key="2">
    <source>
        <dbReference type="EMBL" id="KCZ79843.1"/>
    </source>
</evidence>
<dbReference type="OrthoDB" id="114080at2759"/>
<dbReference type="VEuPathDB" id="MicrosporidiaDB:H312_02756"/>
<reference evidence="2 3" key="2">
    <citation type="submission" date="2014-03" db="EMBL/GenBank/DDBJ databases">
        <title>The Genome Sequence of Anncaliia algerae insect isolate PRA339.</title>
        <authorList>
            <consortium name="The Broad Institute Genome Sequencing Platform"/>
            <consortium name="The Broad Institute Genome Sequencing Center for Infectious Disease"/>
            <person name="Cuomo C."/>
            <person name="Becnel J."/>
            <person name="Sanscrainte N."/>
            <person name="Walker B."/>
            <person name="Young S.K."/>
            <person name="Zeng Q."/>
            <person name="Gargeya S."/>
            <person name="Fitzgerald M."/>
            <person name="Haas B."/>
            <person name="Abouelleil A."/>
            <person name="Alvarado L."/>
            <person name="Arachchi H.M."/>
            <person name="Berlin A.M."/>
            <person name="Chapman S.B."/>
            <person name="Dewar J."/>
            <person name="Goldberg J."/>
            <person name="Griggs A."/>
            <person name="Gujja S."/>
            <person name="Hansen M."/>
            <person name="Howarth C."/>
            <person name="Imamovic A."/>
            <person name="Larimer J."/>
            <person name="McCowan C."/>
            <person name="Murphy C."/>
            <person name="Neiman D."/>
            <person name="Pearson M."/>
            <person name="Priest M."/>
            <person name="Roberts A."/>
            <person name="Saif S."/>
            <person name="Shea T."/>
            <person name="Sisk P."/>
            <person name="Sykes S."/>
            <person name="Wortman J."/>
            <person name="Nusbaum C."/>
            <person name="Birren B."/>
        </authorList>
    </citation>
    <scope>NUCLEOTIDE SEQUENCE [LARGE SCALE GENOMIC DNA]</scope>
    <source>
        <strain evidence="2 3">PRA339</strain>
    </source>
</reference>
<dbReference type="EMBL" id="KK365225">
    <property type="protein sequence ID" value="KCZ79843.1"/>
    <property type="molecule type" value="Genomic_DNA"/>
</dbReference>
<organism evidence="2 3">
    <name type="scientific">Anncaliia algerae PRA339</name>
    <dbReference type="NCBI Taxonomy" id="1288291"/>
    <lineage>
        <taxon>Eukaryota</taxon>
        <taxon>Fungi</taxon>
        <taxon>Fungi incertae sedis</taxon>
        <taxon>Microsporidia</taxon>
        <taxon>Tubulinosematoidea</taxon>
        <taxon>Tubulinosematidae</taxon>
        <taxon>Anncaliia</taxon>
    </lineage>
</organism>
<proteinExistence type="predicted"/>
<reference evidence="3" key="1">
    <citation type="submission" date="2013-02" db="EMBL/GenBank/DDBJ databases">
        <authorList>
            <consortium name="The Broad Institute Genome Sequencing Platform"/>
            <person name="Cuomo C."/>
            <person name="Becnel J."/>
            <person name="Sanscrainte N."/>
            <person name="Walker B."/>
            <person name="Young S.K."/>
            <person name="Zeng Q."/>
            <person name="Gargeya S."/>
            <person name="Fitzgerald M."/>
            <person name="Haas B."/>
            <person name="Abouelleil A."/>
            <person name="Alvarado L."/>
            <person name="Arachchi H.M."/>
            <person name="Berlin A.M."/>
            <person name="Chapman S.B."/>
            <person name="Dewar J."/>
            <person name="Goldberg J."/>
            <person name="Griggs A."/>
            <person name="Gujja S."/>
            <person name="Hansen M."/>
            <person name="Howarth C."/>
            <person name="Imamovic A."/>
            <person name="Larimer J."/>
            <person name="McCowan C."/>
            <person name="Murphy C."/>
            <person name="Neiman D."/>
            <person name="Pearson M."/>
            <person name="Priest M."/>
            <person name="Roberts A."/>
            <person name="Saif S."/>
            <person name="Shea T."/>
            <person name="Sisk P."/>
            <person name="Sykes S."/>
            <person name="Wortman J."/>
            <person name="Nusbaum C."/>
            <person name="Birren B."/>
        </authorList>
    </citation>
    <scope>NUCLEOTIDE SEQUENCE [LARGE SCALE GENOMIC DNA]</scope>
    <source>
        <strain evidence="3">PRA339</strain>
    </source>
</reference>
<keyword evidence="1" id="KW-0812">Transmembrane</keyword>
<feature type="transmembrane region" description="Helical" evidence="1">
    <location>
        <begin position="62"/>
        <end position="84"/>
    </location>
</feature>
<evidence type="ECO:0000313" key="3">
    <source>
        <dbReference type="Proteomes" id="UP000030655"/>
    </source>
</evidence>